<keyword evidence="2" id="KW-0949">S-adenosyl-L-methionine</keyword>
<evidence type="ECO:0000313" key="6">
    <source>
        <dbReference type="EMBL" id="QJA81365.1"/>
    </source>
</evidence>
<dbReference type="InterPro" id="IPR058240">
    <property type="entry name" value="rSAM_sf"/>
</dbReference>
<evidence type="ECO:0000256" key="3">
    <source>
        <dbReference type="ARBA" id="ARBA00022723"/>
    </source>
</evidence>
<accession>A0A6M3LBD0</accession>
<proteinExistence type="predicted"/>
<keyword evidence="5" id="KW-0411">Iron-sulfur</keyword>
<keyword evidence="4" id="KW-0408">Iron</keyword>
<evidence type="ECO:0000313" key="7">
    <source>
        <dbReference type="EMBL" id="QJA90465.1"/>
    </source>
</evidence>
<protein>
    <recommendedName>
        <fullName evidence="8">Radical SAM superfamily protein</fullName>
    </recommendedName>
</protein>
<dbReference type="PANTHER" id="PTHR43409">
    <property type="entry name" value="ANAEROBIC MAGNESIUM-PROTOPORPHYRIN IX MONOMETHYL ESTER CYCLASE-RELATED"/>
    <property type="match status" value="1"/>
</dbReference>
<evidence type="ECO:0000256" key="2">
    <source>
        <dbReference type="ARBA" id="ARBA00022691"/>
    </source>
</evidence>
<dbReference type="EMBL" id="MT142914">
    <property type="protein sequence ID" value="QJA90465.1"/>
    <property type="molecule type" value="Genomic_DNA"/>
</dbReference>
<dbReference type="EMBL" id="MT142456">
    <property type="protein sequence ID" value="QJA81365.1"/>
    <property type="molecule type" value="Genomic_DNA"/>
</dbReference>
<organism evidence="7">
    <name type="scientific">viral metagenome</name>
    <dbReference type="NCBI Taxonomy" id="1070528"/>
    <lineage>
        <taxon>unclassified sequences</taxon>
        <taxon>metagenomes</taxon>
        <taxon>organismal metagenomes</taxon>
    </lineage>
</organism>
<evidence type="ECO:0008006" key="8">
    <source>
        <dbReference type="Google" id="ProtNLM"/>
    </source>
</evidence>
<keyword evidence="3" id="KW-0479">Metal-binding</keyword>
<evidence type="ECO:0000256" key="4">
    <source>
        <dbReference type="ARBA" id="ARBA00023004"/>
    </source>
</evidence>
<dbReference type="InterPro" id="IPR051198">
    <property type="entry name" value="BchE-like"/>
</dbReference>
<gene>
    <name evidence="6" type="ORF">MM415A00551_0026</name>
    <name evidence="7" type="ORF">MM415B02373_0006</name>
</gene>
<evidence type="ECO:0000256" key="5">
    <source>
        <dbReference type="ARBA" id="ARBA00023014"/>
    </source>
</evidence>
<dbReference type="SUPFAM" id="SSF102114">
    <property type="entry name" value="Radical SAM enzymes"/>
    <property type="match status" value="1"/>
</dbReference>
<dbReference type="Gene3D" id="3.30.750.200">
    <property type="match status" value="1"/>
</dbReference>
<dbReference type="GO" id="GO:0051536">
    <property type="term" value="F:iron-sulfur cluster binding"/>
    <property type="evidence" value="ECO:0007669"/>
    <property type="project" value="UniProtKB-KW"/>
</dbReference>
<sequence>MGKGLSLNQIVSGVEATRACNLSPGLNLIWGFPGDTTENLSKAVEFIKKYDPGDELRTIRPVTPYPGTRLYKQAIEKGLLEGPEDFYEKKHKNSDLFTINFMDIPTDVAHKKLYSANVRLLENYLQKRGEKTQKAARGMYFEGRAFRGFRSV</sequence>
<dbReference type="GO" id="GO:0046872">
    <property type="term" value="F:metal ion binding"/>
    <property type="evidence" value="ECO:0007669"/>
    <property type="project" value="UniProtKB-KW"/>
</dbReference>
<dbReference type="PANTHER" id="PTHR43409:SF7">
    <property type="entry name" value="BLL1977 PROTEIN"/>
    <property type="match status" value="1"/>
</dbReference>
<comment type="cofactor">
    <cofactor evidence="1">
        <name>[4Fe-4S] cluster</name>
        <dbReference type="ChEBI" id="CHEBI:49883"/>
    </cofactor>
</comment>
<evidence type="ECO:0000256" key="1">
    <source>
        <dbReference type="ARBA" id="ARBA00001966"/>
    </source>
</evidence>
<name>A0A6M3LBD0_9ZZZZ</name>
<dbReference type="AlphaFoldDB" id="A0A6M3LBD0"/>
<reference evidence="7" key="1">
    <citation type="submission" date="2020-03" db="EMBL/GenBank/DDBJ databases">
        <title>The deep terrestrial virosphere.</title>
        <authorList>
            <person name="Holmfeldt K."/>
            <person name="Nilsson E."/>
            <person name="Simone D."/>
            <person name="Lopez-Fernandez M."/>
            <person name="Wu X."/>
            <person name="de Brujin I."/>
            <person name="Lundin D."/>
            <person name="Andersson A."/>
            <person name="Bertilsson S."/>
            <person name="Dopson M."/>
        </authorList>
    </citation>
    <scope>NUCLEOTIDE SEQUENCE</scope>
    <source>
        <strain evidence="6">MM415A00551</strain>
        <strain evidence="7">MM415B02373</strain>
    </source>
</reference>